<organism evidence="2 3">
    <name type="scientific">Symbiodinium natans</name>
    <dbReference type="NCBI Taxonomy" id="878477"/>
    <lineage>
        <taxon>Eukaryota</taxon>
        <taxon>Sar</taxon>
        <taxon>Alveolata</taxon>
        <taxon>Dinophyceae</taxon>
        <taxon>Suessiales</taxon>
        <taxon>Symbiodiniaceae</taxon>
        <taxon>Symbiodinium</taxon>
    </lineage>
</organism>
<proteinExistence type="predicted"/>
<keyword evidence="3" id="KW-1185">Reference proteome</keyword>
<evidence type="ECO:0000313" key="3">
    <source>
        <dbReference type="Proteomes" id="UP000604046"/>
    </source>
</evidence>
<dbReference type="AlphaFoldDB" id="A0A812TA29"/>
<evidence type="ECO:0000256" key="1">
    <source>
        <dbReference type="SAM" id="MobiDB-lite"/>
    </source>
</evidence>
<dbReference type="EMBL" id="CAJNDS010002523">
    <property type="protein sequence ID" value="CAE7511136.1"/>
    <property type="molecule type" value="Genomic_DNA"/>
</dbReference>
<sequence length="205" mass="22162">MMRDGQSMLQHTRGAGPRVARNVPPGMQEVHQLDKLRASCLFDRSEVRSNWIESSSPLQDRQRHCINRGILKTRSSTRGHASVLTCQQPSNEGAVAQRFGSAISAGDSKNEASRHAGRLINTAAKINVFGCGFAVSGLGFKNFGLNCVQALEPPGFCWASGGLGAWAPGLQVQPGKGEPLPSWKRCKRAGYAESQVGQVIFGWMQ</sequence>
<feature type="region of interest" description="Disordered" evidence="1">
    <location>
        <begin position="1"/>
        <end position="23"/>
    </location>
</feature>
<evidence type="ECO:0000313" key="2">
    <source>
        <dbReference type="EMBL" id="CAE7511136.1"/>
    </source>
</evidence>
<gene>
    <name evidence="2" type="ORF">SNAT2548_LOCUS28631</name>
</gene>
<reference evidence="2" key="1">
    <citation type="submission" date="2021-02" db="EMBL/GenBank/DDBJ databases">
        <authorList>
            <person name="Dougan E. K."/>
            <person name="Rhodes N."/>
            <person name="Thang M."/>
            <person name="Chan C."/>
        </authorList>
    </citation>
    <scope>NUCLEOTIDE SEQUENCE</scope>
</reference>
<protein>
    <submittedName>
        <fullName evidence="2">Uncharacterized protein</fullName>
    </submittedName>
</protein>
<dbReference type="Proteomes" id="UP000604046">
    <property type="component" value="Unassembled WGS sequence"/>
</dbReference>
<accession>A0A812TA29</accession>
<comment type="caution">
    <text evidence="2">The sequence shown here is derived from an EMBL/GenBank/DDBJ whole genome shotgun (WGS) entry which is preliminary data.</text>
</comment>
<name>A0A812TA29_9DINO</name>